<dbReference type="PATRIC" id="fig|797515.3.peg.32"/>
<keyword evidence="2" id="KW-1185">Reference proteome</keyword>
<name>G9ZJZ1_9LACO</name>
<evidence type="ECO:0000313" key="1">
    <source>
        <dbReference type="EMBL" id="EHM01640.1"/>
    </source>
</evidence>
<sequence>MLGGRFIPNVEPVYLSNRFVVGVQTGLSSKILHSGTLKNNLNFVTLIVIEGCQFMSGK</sequence>
<dbReference type="HOGENOM" id="CLU_2973805_0_0_9"/>
<evidence type="ECO:0000313" key="2">
    <source>
        <dbReference type="Proteomes" id="UP000004625"/>
    </source>
</evidence>
<organism evidence="1 2">
    <name type="scientific">Lentilactobacillus parafarraginis F0439</name>
    <dbReference type="NCBI Taxonomy" id="797515"/>
    <lineage>
        <taxon>Bacteria</taxon>
        <taxon>Bacillati</taxon>
        <taxon>Bacillota</taxon>
        <taxon>Bacilli</taxon>
        <taxon>Lactobacillales</taxon>
        <taxon>Lactobacillaceae</taxon>
        <taxon>Lentilactobacillus</taxon>
    </lineage>
</organism>
<gene>
    <name evidence="1" type="ORF">HMPREF9103_00037</name>
</gene>
<dbReference type="STRING" id="797515.HMPREF9103_00037"/>
<dbReference type="AlphaFoldDB" id="G9ZJZ1"/>
<dbReference type="EMBL" id="AGEY01000002">
    <property type="protein sequence ID" value="EHM01640.1"/>
    <property type="molecule type" value="Genomic_DNA"/>
</dbReference>
<reference evidence="1 2" key="1">
    <citation type="submission" date="2011-09" db="EMBL/GenBank/DDBJ databases">
        <authorList>
            <person name="Weinstock G."/>
            <person name="Sodergren E."/>
            <person name="Clifton S."/>
            <person name="Fulton L."/>
            <person name="Fulton B."/>
            <person name="Courtney L."/>
            <person name="Fronick C."/>
            <person name="Harrison M."/>
            <person name="Strong C."/>
            <person name="Farmer C."/>
            <person name="Delahaunty K."/>
            <person name="Markovic C."/>
            <person name="Hall O."/>
            <person name="Minx P."/>
            <person name="Tomlinson C."/>
            <person name="Mitreva M."/>
            <person name="Hou S."/>
            <person name="Chen J."/>
            <person name="Wollam A."/>
            <person name="Pepin K.H."/>
            <person name="Johnson M."/>
            <person name="Bhonagiri V."/>
            <person name="Zhang X."/>
            <person name="Suruliraj S."/>
            <person name="Warren W."/>
            <person name="Chinwalla A."/>
            <person name="Mardis E.R."/>
            <person name="Wilson R.K."/>
        </authorList>
    </citation>
    <scope>NUCLEOTIDE SEQUENCE [LARGE SCALE GENOMIC DNA]</scope>
    <source>
        <strain evidence="1 2">F0439</strain>
    </source>
</reference>
<accession>G9ZJZ1</accession>
<protein>
    <submittedName>
        <fullName evidence="1">Uncharacterized protein</fullName>
    </submittedName>
</protein>
<dbReference type="Proteomes" id="UP000004625">
    <property type="component" value="Unassembled WGS sequence"/>
</dbReference>
<proteinExistence type="predicted"/>
<comment type="caution">
    <text evidence="1">The sequence shown here is derived from an EMBL/GenBank/DDBJ whole genome shotgun (WGS) entry which is preliminary data.</text>
</comment>